<dbReference type="Proteomes" id="UP000238081">
    <property type="component" value="Unassembled WGS sequence"/>
</dbReference>
<evidence type="ECO:0000256" key="1">
    <source>
        <dbReference type="ARBA" id="ARBA00010577"/>
    </source>
</evidence>
<keyword evidence="5" id="KW-0969">Cilium</keyword>
<dbReference type="GO" id="GO:0044781">
    <property type="term" value="P:bacterial-type flagellum organization"/>
    <property type="evidence" value="ECO:0007669"/>
    <property type="project" value="UniProtKB-UniRule"/>
</dbReference>
<feature type="region of interest" description="Disordered" evidence="4">
    <location>
        <begin position="253"/>
        <end position="277"/>
    </location>
</feature>
<keyword evidence="5" id="KW-0966">Cell projection</keyword>
<name>A0A2S7FA97_CLOBU</name>
<organism evidence="5 6">
    <name type="scientific">Clostridium butyricum</name>
    <dbReference type="NCBI Taxonomy" id="1492"/>
    <lineage>
        <taxon>Bacteria</taxon>
        <taxon>Bacillati</taxon>
        <taxon>Bacillota</taxon>
        <taxon>Clostridia</taxon>
        <taxon>Eubacteriales</taxon>
        <taxon>Clostridiaceae</taxon>
        <taxon>Clostridium</taxon>
    </lineage>
</organism>
<keyword evidence="5" id="KW-0282">Flagellum</keyword>
<dbReference type="AlphaFoldDB" id="A0A2S7FA97"/>
<protein>
    <recommendedName>
        <fullName evidence="3">Basal-body rod modification protein FlgD</fullName>
    </recommendedName>
</protein>
<reference evidence="5 6" key="1">
    <citation type="submission" date="2016-01" db="EMBL/GenBank/DDBJ databases">
        <title>Characterization of the Clostridium difficile lineages that are prevalent in Hong Kong and China.</title>
        <authorList>
            <person name="Kwok J.S.-L."/>
            <person name="Lam W.-Y."/>
            <person name="Ip M."/>
            <person name="Chan T.-F."/>
            <person name="Hawkey P.M."/>
            <person name="Tsui S.K.-W."/>
        </authorList>
    </citation>
    <scope>NUCLEOTIDE SEQUENCE [LARGE SCALE GENOMIC DNA]</scope>
    <source>
        <strain evidence="5 6">300064</strain>
    </source>
</reference>
<evidence type="ECO:0000256" key="4">
    <source>
        <dbReference type="SAM" id="MobiDB-lite"/>
    </source>
</evidence>
<comment type="caution">
    <text evidence="5">The sequence shown here is derived from an EMBL/GenBank/DDBJ whole genome shotgun (WGS) entry which is preliminary data.</text>
</comment>
<dbReference type="EMBL" id="LRDH01000107">
    <property type="protein sequence ID" value="PPV14686.1"/>
    <property type="molecule type" value="Genomic_DNA"/>
</dbReference>
<evidence type="ECO:0000313" key="5">
    <source>
        <dbReference type="EMBL" id="PPV14686.1"/>
    </source>
</evidence>
<dbReference type="Pfam" id="PF03963">
    <property type="entry name" value="FlgD"/>
    <property type="match status" value="1"/>
</dbReference>
<dbReference type="RefSeq" id="WP_043663212.1">
    <property type="nucleotide sequence ID" value="NZ_JSEG01000006.1"/>
</dbReference>
<dbReference type="InterPro" id="IPR005648">
    <property type="entry name" value="FlgD"/>
</dbReference>
<evidence type="ECO:0000256" key="2">
    <source>
        <dbReference type="ARBA" id="ARBA00022795"/>
    </source>
</evidence>
<comment type="similarity">
    <text evidence="1 3">Belongs to the FlgD family.</text>
</comment>
<gene>
    <name evidence="5" type="ORF">AWN73_02950</name>
</gene>
<evidence type="ECO:0000313" key="6">
    <source>
        <dbReference type="Proteomes" id="UP000238081"/>
    </source>
</evidence>
<evidence type="ECO:0000256" key="3">
    <source>
        <dbReference type="RuleBase" id="RU362076"/>
    </source>
</evidence>
<comment type="function">
    <text evidence="3">Required for flagellar hook formation. May act as a scaffolding protein.</text>
</comment>
<accession>A0A2S7FA97</accession>
<sequence>MATKVTNALGYTDRGTAIISSNTELGQNAFLNILVAELSNMDPTKDQDSTAYVTQMAEFASIEQLNNLNTTMKNFSYQQMVGQVAILNDKDTDGNNKFGLITQVFKSGTSTYATVLDASTGTYSNYEISKVIGTSDSGYTSANFETALNSNFLSAKALADSGAKAVVVESESKNVTSTDKDGNTTTTTTTTTTARKCVIKSAYLDKAGSQVNVTVAFLDDKGYETDETKVYNYTNVVIAGNLTDEVMDETVKNHTTTTESSKDGLGEDISSNTKSTTDGIRASISSYTANNQKGIAEENEILSRIAGI</sequence>
<proteinExistence type="inferred from homology"/>
<keyword evidence="2 3" id="KW-1005">Bacterial flagellum biogenesis</keyword>